<reference evidence="2 3" key="1">
    <citation type="journal article" date="2019" name="Mol. Biol. Evol.">
        <title>Blast fungal genomes show frequent chromosomal changes, gene gains and losses, and effector gene turnover.</title>
        <authorList>
            <person name="Gomez Luciano L.B."/>
            <person name="Jason Tsai I."/>
            <person name="Chuma I."/>
            <person name="Tosa Y."/>
            <person name="Chen Y.H."/>
            <person name="Li J.Y."/>
            <person name="Li M.Y."/>
            <person name="Jade Lu M.Y."/>
            <person name="Nakayashiki H."/>
            <person name="Li W.H."/>
        </authorList>
    </citation>
    <scope>NUCLEOTIDE SEQUENCE [LARGE SCALE GENOMIC DNA]</scope>
    <source>
        <strain evidence="2">MZ5-1-6</strain>
    </source>
</reference>
<evidence type="ECO:0000256" key="1">
    <source>
        <dbReference type="SAM" id="MobiDB-lite"/>
    </source>
</evidence>
<evidence type="ECO:0000313" key="3">
    <source>
        <dbReference type="Proteomes" id="UP000294847"/>
    </source>
</evidence>
<protein>
    <submittedName>
        <fullName evidence="2">Uncharacterized protein</fullName>
    </submittedName>
</protein>
<gene>
    <name evidence="2" type="ORF">PoMZ_01413</name>
</gene>
<accession>A0A4P7N8Q3</accession>
<dbReference type="AlphaFoldDB" id="A0A4P7N8Q3"/>
<dbReference type="EMBL" id="CP034205">
    <property type="protein sequence ID" value="QBZ56504.1"/>
    <property type="molecule type" value="Genomic_DNA"/>
</dbReference>
<name>A0A4P7N8Q3_PYROR</name>
<dbReference type="Proteomes" id="UP000294847">
    <property type="component" value="Chromosome 2"/>
</dbReference>
<dbReference type="VEuPathDB" id="FungiDB:M_BR32_EuGene_00013211"/>
<feature type="region of interest" description="Disordered" evidence="1">
    <location>
        <begin position="1"/>
        <end position="22"/>
    </location>
</feature>
<sequence length="51" mass="5519">MTGKPRRIKVAEKGSTKSPHGGTYPEAYAFLRAAEECMPAAADIDRSYAMS</sequence>
<evidence type="ECO:0000313" key="2">
    <source>
        <dbReference type="EMBL" id="QBZ56504.1"/>
    </source>
</evidence>
<organism evidence="2 3">
    <name type="scientific">Pyricularia oryzae</name>
    <name type="common">Rice blast fungus</name>
    <name type="synonym">Magnaporthe oryzae</name>
    <dbReference type="NCBI Taxonomy" id="318829"/>
    <lineage>
        <taxon>Eukaryota</taxon>
        <taxon>Fungi</taxon>
        <taxon>Dikarya</taxon>
        <taxon>Ascomycota</taxon>
        <taxon>Pezizomycotina</taxon>
        <taxon>Sordariomycetes</taxon>
        <taxon>Sordariomycetidae</taxon>
        <taxon>Magnaporthales</taxon>
        <taxon>Pyriculariaceae</taxon>
        <taxon>Pyricularia</taxon>
    </lineage>
</organism>
<proteinExistence type="predicted"/>